<keyword evidence="4" id="KW-0472">Membrane</keyword>
<dbReference type="InterPro" id="IPR000184">
    <property type="entry name" value="Bac_surfAg_D15"/>
</dbReference>
<evidence type="ECO:0000313" key="7">
    <source>
        <dbReference type="EMBL" id="SJZ71231.1"/>
    </source>
</evidence>
<feature type="domain" description="Bacterial surface antigen (D15)" evidence="6">
    <location>
        <begin position="586"/>
        <end position="767"/>
    </location>
</feature>
<dbReference type="STRING" id="28136.SAMN02745202_00866"/>
<keyword evidence="2" id="KW-0812">Transmembrane</keyword>
<organism evidence="7 8">
    <name type="scientific">Segatella oulorum</name>
    <dbReference type="NCBI Taxonomy" id="28136"/>
    <lineage>
        <taxon>Bacteria</taxon>
        <taxon>Pseudomonadati</taxon>
        <taxon>Bacteroidota</taxon>
        <taxon>Bacteroidia</taxon>
        <taxon>Bacteroidales</taxon>
        <taxon>Prevotellaceae</taxon>
        <taxon>Segatella</taxon>
    </lineage>
</organism>
<dbReference type="Pfam" id="PF01103">
    <property type="entry name" value="Omp85"/>
    <property type="match status" value="1"/>
</dbReference>
<name>A0A1T4MWD7_9BACT</name>
<evidence type="ECO:0000256" key="2">
    <source>
        <dbReference type="ARBA" id="ARBA00022692"/>
    </source>
</evidence>
<sequence>MKKERMKNKKANIIVVLVSLLFVGCSTTKYIPEGDQLYVGLDKIKYVAQQRDDHFMATRDELEAALACAPNGALLGSSYYRTPFPYSLWIWNAFSTSASPLGKWVAKSFGKRPVLMSWVNPALRASVGQLVLQSHGYFRGTVRYETLTQSNPKQAKIGYQINFGPLFTLDSISYENFPTSADSLLVATRTARKIKRGDAFDASALEAERTRISNLFRNNGYYYYQPGYASYLADTLRVPTEVQLKFQLADSVPARALRKWYIGRVDLNLRKQFMEPLSNTMEVKKIQVHFNGKRSPIRPRIILHDLQLRPNEVFSYDKYMESSDKISSNGLFSFVDFQFTPRDSTAQCDTLDLALNCLFDKKYDVYVETNYSGRTSGRMGPGLILGFTKRNAFRGGEKLDINLKGSYEWQTGHTPSGASDRTHTYEYGGDASLEIPRFIFPGMLHHRHFYTVPTTLLKASSVVVRRGGYFKRHIVSGELTYTFQTSATSMHQWTPLSIEYAYMSSRTPQFISLLASTPYLQVSMRDQFIPRFRYSYLYTSPKQLYNPIWFQVTASEAGNVLSLGYMVAGKGWSTKDKEMFKNPYAQFLKLEAEYRKTWRVADKSQLVAHVGAGIIWSYGNSSGAPWSEQFYVGGANSVRAFTTRSVGPGSFLPTSATVSYLDQTGDLKLLGNLEYRPRLFGKLYGAVFLDAGNVWILHEDVHRPGGKFKLQNALRELALGTGIGLRYDLDFFVLRIDWGVGLHVPFKNGFYNISHFRDAQSLHFAIGLPF</sequence>
<evidence type="ECO:0000256" key="5">
    <source>
        <dbReference type="ARBA" id="ARBA00023237"/>
    </source>
</evidence>
<evidence type="ECO:0000256" key="3">
    <source>
        <dbReference type="ARBA" id="ARBA00022729"/>
    </source>
</evidence>
<reference evidence="7 8" key="1">
    <citation type="submission" date="2017-02" db="EMBL/GenBank/DDBJ databases">
        <authorList>
            <person name="Peterson S.W."/>
        </authorList>
    </citation>
    <scope>NUCLEOTIDE SEQUENCE [LARGE SCALE GENOMIC DNA]</scope>
    <source>
        <strain evidence="7 8">ATCC 43324</strain>
    </source>
</reference>
<dbReference type="eggNOG" id="COG0729">
    <property type="taxonomic scope" value="Bacteria"/>
</dbReference>
<dbReference type="Gene3D" id="2.40.160.50">
    <property type="entry name" value="membrane protein fhac: a member of the omp85/tpsb transporter family"/>
    <property type="match status" value="1"/>
</dbReference>
<keyword evidence="5" id="KW-0998">Cell outer membrane</keyword>
<dbReference type="PROSITE" id="PS51257">
    <property type="entry name" value="PROKAR_LIPOPROTEIN"/>
    <property type="match status" value="1"/>
</dbReference>
<dbReference type="Gene3D" id="3.10.20.310">
    <property type="entry name" value="membrane protein fhac"/>
    <property type="match status" value="1"/>
</dbReference>
<keyword evidence="3" id="KW-0732">Signal</keyword>
<evidence type="ECO:0000256" key="1">
    <source>
        <dbReference type="ARBA" id="ARBA00004370"/>
    </source>
</evidence>
<dbReference type="InterPro" id="IPR039910">
    <property type="entry name" value="D15-like"/>
</dbReference>
<dbReference type="Proteomes" id="UP000190065">
    <property type="component" value="Unassembled WGS sequence"/>
</dbReference>
<dbReference type="PANTHER" id="PTHR12815">
    <property type="entry name" value="SORTING AND ASSEMBLY MACHINERY SAMM50 PROTEIN FAMILY MEMBER"/>
    <property type="match status" value="1"/>
</dbReference>
<comment type="subcellular location">
    <subcellularLocation>
        <location evidence="1">Membrane</location>
    </subcellularLocation>
</comment>
<proteinExistence type="predicted"/>
<evidence type="ECO:0000313" key="8">
    <source>
        <dbReference type="Proteomes" id="UP000190065"/>
    </source>
</evidence>
<accession>A0A1T4MWD7</accession>
<protein>
    <submittedName>
        <fullName evidence="7">Outer membrane protein assembly factor BamA</fullName>
    </submittedName>
</protein>
<evidence type="ECO:0000259" key="6">
    <source>
        <dbReference type="Pfam" id="PF01103"/>
    </source>
</evidence>
<dbReference type="EMBL" id="FUXK01000008">
    <property type="protein sequence ID" value="SJZ71231.1"/>
    <property type="molecule type" value="Genomic_DNA"/>
</dbReference>
<dbReference type="GO" id="GO:0019867">
    <property type="term" value="C:outer membrane"/>
    <property type="evidence" value="ECO:0007669"/>
    <property type="project" value="InterPro"/>
</dbReference>
<gene>
    <name evidence="7" type="ORF">SAMN02745202_00866</name>
</gene>
<evidence type="ECO:0000256" key="4">
    <source>
        <dbReference type="ARBA" id="ARBA00023136"/>
    </source>
</evidence>
<dbReference type="PANTHER" id="PTHR12815:SF47">
    <property type="entry name" value="TRANSLOCATION AND ASSEMBLY MODULE SUBUNIT TAMA"/>
    <property type="match status" value="1"/>
</dbReference>
<dbReference type="AlphaFoldDB" id="A0A1T4MWD7"/>